<feature type="transmembrane region" description="Helical" evidence="6">
    <location>
        <begin position="810"/>
        <end position="833"/>
    </location>
</feature>
<dbReference type="EMBL" id="JAANHZ010000472">
    <property type="protein sequence ID" value="KAG5310766.1"/>
    <property type="molecule type" value="Genomic_DNA"/>
</dbReference>
<dbReference type="PANTHER" id="PTHR45622:SF76">
    <property type="entry name" value="HECT AND RLD DOMAIN CONTAINING E3 UBIQUITIN LIGASE 4, ISOFORM C"/>
    <property type="match status" value="1"/>
</dbReference>
<dbReference type="CDD" id="cd00078">
    <property type="entry name" value="HECTc"/>
    <property type="match status" value="1"/>
</dbReference>
<dbReference type="Gene3D" id="3.90.1750.10">
    <property type="entry name" value="Hect, E3 ligase catalytic domains"/>
    <property type="match status" value="1"/>
</dbReference>
<evidence type="ECO:0000256" key="5">
    <source>
        <dbReference type="PROSITE-ProRule" id="PRU00235"/>
    </source>
</evidence>
<feature type="active site" description="Glycyl thioester intermediate" evidence="4">
    <location>
        <position position="1067"/>
    </location>
</feature>
<feature type="repeat" description="RCC1" evidence="5">
    <location>
        <begin position="23"/>
        <end position="76"/>
    </location>
</feature>
<dbReference type="GO" id="GO:0004842">
    <property type="term" value="F:ubiquitin-protein transferase activity"/>
    <property type="evidence" value="ECO:0007669"/>
    <property type="project" value="InterPro"/>
</dbReference>
<keyword evidence="3 4" id="KW-0833">Ubl conjugation pathway</keyword>
<dbReference type="InterPro" id="IPR000569">
    <property type="entry name" value="HECT_dom"/>
</dbReference>
<keyword evidence="2" id="KW-0677">Repeat</keyword>
<dbReference type="AlphaFoldDB" id="A0A836F0G5"/>
<feature type="repeat" description="RCC1" evidence="5">
    <location>
        <begin position="180"/>
        <end position="232"/>
    </location>
</feature>
<dbReference type="GO" id="GO:0005737">
    <property type="term" value="C:cytoplasm"/>
    <property type="evidence" value="ECO:0007669"/>
    <property type="project" value="TreeGrafter"/>
</dbReference>
<evidence type="ECO:0000256" key="1">
    <source>
        <dbReference type="ARBA" id="ARBA00022679"/>
    </source>
</evidence>
<dbReference type="GO" id="GO:0009966">
    <property type="term" value="P:regulation of signal transduction"/>
    <property type="evidence" value="ECO:0007669"/>
    <property type="project" value="UniProtKB-ARBA"/>
</dbReference>
<dbReference type="SUPFAM" id="SSF50985">
    <property type="entry name" value="RCC1/BLIP-II"/>
    <property type="match status" value="1"/>
</dbReference>
<dbReference type="Pfam" id="PF00632">
    <property type="entry name" value="HECT"/>
    <property type="match status" value="1"/>
</dbReference>
<feature type="repeat" description="RCC1" evidence="5">
    <location>
        <begin position="285"/>
        <end position="336"/>
    </location>
</feature>
<dbReference type="Proteomes" id="UP000667349">
    <property type="component" value="Unassembled WGS sequence"/>
</dbReference>
<evidence type="ECO:0000256" key="4">
    <source>
        <dbReference type="PROSITE-ProRule" id="PRU00104"/>
    </source>
</evidence>
<dbReference type="GO" id="GO:0016874">
    <property type="term" value="F:ligase activity"/>
    <property type="evidence" value="ECO:0007669"/>
    <property type="project" value="UniProtKB-KW"/>
</dbReference>
<gene>
    <name evidence="8" type="primary">Herc4</name>
    <name evidence="8" type="ORF">G6Z75_0003091</name>
</gene>
<name>A0A836F0G5_9HYME</name>
<keyword evidence="8" id="KW-0436">Ligase</keyword>
<keyword evidence="1" id="KW-0808">Transferase</keyword>
<feature type="non-terminal residue" evidence="8">
    <location>
        <position position="1099"/>
    </location>
</feature>
<dbReference type="InterPro" id="IPR058923">
    <property type="entry name" value="RCC1-like_dom"/>
</dbReference>
<dbReference type="PROSITE" id="PS50012">
    <property type="entry name" value="RCC1_3"/>
    <property type="match status" value="7"/>
</dbReference>
<dbReference type="Gene3D" id="3.30.2410.10">
    <property type="entry name" value="Hect, E3 ligase catalytic domain"/>
    <property type="match status" value="1"/>
</dbReference>
<evidence type="ECO:0000313" key="9">
    <source>
        <dbReference type="Proteomes" id="UP000667349"/>
    </source>
</evidence>
<feature type="non-terminal residue" evidence="8">
    <location>
        <position position="1"/>
    </location>
</feature>
<dbReference type="FunFam" id="3.30.2410.10:FF:000003">
    <property type="entry name" value="probable E3 ubiquitin-protein ligase HERC4 isoform X1"/>
    <property type="match status" value="1"/>
</dbReference>
<feature type="repeat" description="RCC1" evidence="5">
    <location>
        <begin position="233"/>
        <end position="284"/>
    </location>
</feature>
<dbReference type="PRINTS" id="PR00633">
    <property type="entry name" value="RCCNDNSATION"/>
</dbReference>
<organism evidence="8 9">
    <name type="scientific">Acromyrmex insinuator</name>
    <dbReference type="NCBI Taxonomy" id="230686"/>
    <lineage>
        <taxon>Eukaryota</taxon>
        <taxon>Metazoa</taxon>
        <taxon>Ecdysozoa</taxon>
        <taxon>Arthropoda</taxon>
        <taxon>Hexapoda</taxon>
        <taxon>Insecta</taxon>
        <taxon>Pterygota</taxon>
        <taxon>Neoptera</taxon>
        <taxon>Endopterygota</taxon>
        <taxon>Hymenoptera</taxon>
        <taxon>Apocrita</taxon>
        <taxon>Aculeata</taxon>
        <taxon>Formicoidea</taxon>
        <taxon>Formicidae</taxon>
        <taxon>Myrmicinae</taxon>
        <taxon>Acromyrmex</taxon>
    </lineage>
</organism>
<proteinExistence type="predicted"/>
<feature type="repeat" description="RCC1" evidence="5">
    <location>
        <begin position="127"/>
        <end position="179"/>
    </location>
</feature>
<dbReference type="InterPro" id="IPR009091">
    <property type="entry name" value="RCC1/BLIP-II"/>
</dbReference>
<keyword evidence="6" id="KW-0812">Transmembrane</keyword>
<protein>
    <submittedName>
        <fullName evidence="8">HERC4 ligase</fullName>
    </submittedName>
</protein>
<dbReference type="Gene3D" id="3.30.2160.10">
    <property type="entry name" value="Hect, E3 ligase catalytic domain"/>
    <property type="match status" value="1"/>
</dbReference>
<keyword evidence="6" id="KW-1133">Transmembrane helix</keyword>
<evidence type="ECO:0000256" key="3">
    <source>
        <dbReference type="ARBA" id="ARBA00022786"/>
    </source>
</evidence>
<comment type="caution">
    <text evidence="8">The sequence shown here is derived from an EMBL/GenBank/DDBJ whole genome shotgun (WGS) entry which is preliminary data.</text>
</comment>
<dbReference type="Pfam" id="PF25390">
    <property type="entry name" value="WD40_RLD"/>
    <property type="match status" value="1"/>
</dbReference>
<evidence type="ECO:0000256" key="2">
    <source>
        <dbReference type="ARBA" id="ARBA00022737"/>
    </source>
</evidence>
<dbReference type="InterPro" id="IPR051709">
    <property type="entry name" value="Ub-ligase/GTPase-reg"/>
</dbReference>
<dbReference type="PROSITE" id="PS00626">
    <property type="entry name" value="RCC1_2"/>
    <property type="match status" value="4"/>
</dbReference>
<dbReference type="SMART" id="SM00119">
    <property type="entry name" value="HECTc"/>
    <property type="match status" value="1"/>
</dbReference>
<reference evidence="8" key="1">
    <citation type="submission" date="2020-02" db="EMBL/GenBank/DDBJ databases">
        <title>Relaxed selection underlies rapid genomic changes in the transitions from sociality to social parasitism in ants.</title>
        <authorList>
            <person name="Bi X."/>
        </authorList>
    </citation>
    <scope>NUCLEOTIDE SEQUENCE</scope>
    <source>
        <strain evidence="8">BGI-DK2013a</strain>
        <tissue evidence="8">Whole body</tissue>
    </source>
</reference>
<feature type="domain" description="HECT" evidence="7">
    <location>
        <begin position="747"/>
        <end position="1099"/>
    </location>
</feature>
<evidence type="ECO:0000259" key="7">
    <source>
        <dbReference type="PROSITE" id="PS50237"/>
    </source>
</evidence>
<dbReference type="Gene3D" id="2.130.10.30">
    <property type="entry name" value="Regulator of chromosome condensation 1/beta-lactamase-inhibitor protein II"/>
    <property type="match status" value="2"/>
</dbReference>
<dbReference type="SUPFAM" id="SSF56204">
    <property type="entry name" value="Hect, E3 ligase catalytic domain"/>
    <property type="match status" value="1"/>
</dbReference>
<dbReference type="PANTHER" id="PTHR45622">
    <property type="entry name" value="UBIQUITIN-PROTEIN LIGASE E3A-RELATED"/>
    <property type="match status" value="1"/>
</dbReference>
<dbReference type="PROSITE" id="PS50237">
    <property type="entry name" value="HECT"/>
    <property type="match status" value="1"/>
</dbReference>
<dbReference type="InterPro" id="IPR000408">
    <property type="entry name" value="Reg_chr_condens"/>
</dbReference>
<feature type="repeat" description="RCC1" evidence="5">
    <location>
        <begin position="338"/>
        <end position="407"/>
    </location>
</feature>
<evidence type="ECO:0000256" key="6">
    <source>
        <dbReference type="SAM" id="Phobius"/>
    </source>
</evidence>
<keyword evidence="9" id="KW-1185">Reference proteome</keyword>
<feature type="repeat" description="RCC1" evidence="5">
    <location>
        <begin position="77"/>
        <end position="126"/>
    </location>
</feature>
<accession>A0A836F0G5</accession>
<dbReference type="InterPro" id="IPR035983">
    <property type="entry name" value="Hect_E3_ubiquitin_ligase"/>
</dbReference>
<sequence length="1099" mass="124585">AGRSRKCSIDESDLAVKRIKNCCRMFCWGSTIHGELGLGGIEDENIFMPREVDFIEASNVEQIACGENYTVTITKEGKVYSCGNNDYGQLGHEKARKRLQLIPGLDAFVFRKIACGNCHTLAVNEWGQLFSWGCNMNGQLGLNSVDCTERVPRMVKVLGTNVIVQIACGTEHSIALTNDGELYAWGSNREGQLGLGSYTTTEIKPKRISTLAAVPIAFIACGGYHTIVISKSGAVFSWGRNTFGQLGLNDVQQRNLPCQLRTLRNAKVCYATCGEEFSVFLTMDGGVFTCGAGMYGQLGHGNTTNEILPRQVMELMGSTVTQISCGKRHTLALVPSRGRVYAWGLGGAGQLGNRASQSATTPQVVLGPWSSPSGSSVMLDLHYSPQIDCVVKHIFSGGDHCFVTISHKKDNIEPSDCRILGPTSQILTVMEEKLAECQKIPPGSPVNHELMTYLETVFKSQACINASFLLSNDAHYGCSSKHHGINIDYAIRLFGIISELDNSTIQELIFACVTESLIPSFVDSPPDVESLRVYLTLPLYHRFANLSNYSSLQTPFCKAVLKLKAEACKIVGMWWSSAPPYYFERLVRMYKSVVLHFVKQSTADKAIMWTESLQCALQLLGLLYKLNIIAGIRVPHETFHLSELSEYVDIAHEYCKWLTEEDRSFYHKIYFCNYPFLFDAEAKTKLLETDQSIQMQTAMNEVASRVVRDIMLGTPSLNFQQYSQFVILHVSRNNIVNDTLDQLLKYDSNELKRPLRVKFRDEEAEDVGGVRKEFFMLLFAEILDFKYGMFQEYEETRTIWFSSDSLEEEVMYFLIGVLCGLAIYNFVIINLPFPLVMYKKLLGESVGLSDIKEMSPTIARYFVHSQNRTRYLSHIKLIINEYMHCRSLESVLEYNESDFEEVYGLCFEISREVFGELKNFELIPGGDKIPVTLKNKQQYVDLYVDYILNKSIETQFKAFHKGFHNVCGGRVLELFRSHELMSLLIGNENYDWEELEKNATYKDCYSKNHPTIMLFWQVFHELPLEEKKKFLLFLTGSDRIPIQGMKAIKITIQPMTDERFLPAAHTCFNLLDLPRYQTRERLKYKLLQAIQHNQGFSLV</sequence>
<keyword evidence="6" id="KW-0472">Membrane</keyword>
<evidence type="ECO:0000313" key="8">
    <source>
        <dbReference type="EMBL" id="KAG5310766.1"/>
    </source>
</evidence>